<comment type="caution">
    <text evidence="1">The sequence shown here is derived from an EMBL/GenBank/DDBJ whole genome shotgun (WGS) entry which is preliminary data.</text>
</comment>
<dbReference type="NCBIfam" id="TIGR02264">
    <property type="entry name" value="gmx_para_CXXCG"/>
    <property type="match status" value="1"/>
</dbReference>
<gene>
    <name evidence="1" type="ORF">DB31_7262</name>
</gene>
<proteinExistence type="predicted"/>
<dbReference type="InterPro" id="IPR011750">
    <property type="entry name" value="Gmx_para_CXXCG"/>
</dbReference>
<reference evidence="1 2" key="1">
    <citation type="submission" date="2014-04" db="EMBL/GenBank/DDBJ databases">
        <title>Genome assembly of Hyalangium minutum DSM 14724.</title>
        <authorList>
            <person name="Sharma G."/>
            <person name="Subramanian S."/>
        </authorList>
    </citation>
    <scope>NUCLEOTIDE SEQUENCE [LARGE SCALE GENOMIC DNA]</scope>
    <source>
        <strain evidence="1 2">DSM 14724</strain>
    </source>
</reference>
<accession>A0A085WK12</accession>
<dbReference type="Proteomes" id="UP000028725">
    <property type="component" value="Unassembled WGS sequence"/>
</dbReference>
<name>A0A085WK12_9BACT</name>
<sequence>MPDQTKYSARLEEDYAEFERLREQVRSLVPPGVPLWPGTEFGPLEGSARGEFGPLYMYFSYAMLLRGETLRHLQAEAVQGLKGCRTKVAFRKKDPPELLELELLPRGHLHPDCLPADREPPCPKCGRRGWKRPDDLILSAASLPQDLDVFRLEDFLTTIIASERFVETARRLGYEQDIVFRELPTR</sequence>
<evidence type="ECO:0000313" key="1">
    <source>
        <dbReference type="EMBL" id="KFE68025.1"/>
    </source>
</evidence>
<dbReference type="EMBL" id="JMCB01000006">
    <property type="protein sequence ID" value="KFE68025.1"/>
    <property type="molecule type" value="Genomic_DNA"/>
</dbReference>
<dbReference type="PATRIC" id="fig|394096.3.peg.3303"/>
<dbReference type="AlphaFoldDB" id="A0A085WK12"/>
<keyword evidence="2" id="KW-1185">Reference proteome</keyword>
<protein>
    <submittedName>
        <fullName evidence="1">Uncharacterized protein</fullName>
    </submittedName>
</protein>
<dbReference type="Pfam" id="PF09535">
    <property type="entry name" value="Gmx_para_CXXCG"/>
    <property type="match status" value="1"/>
</dbReference>
<evidence type="ECO:0000313" key="2">
    <source>
        <dbReference type="Proteomes" id="UP000028725"/>
    </source>
</evidence>
<organism evidence="1 2">
    <name type="scientific">Hyalangium minutum</name>
    <dbReference type="NCBI Taxonomy" id="394096"/>
    <lineage>
        <taxon>Bacteria</taxon>
        <taxon>Pseudomonadati</taxon>
        <taxon>Myxococcota</taxon>
        <taxon>Myxococcia</taxon>
        <taxon>Myxococcales</taxon>
        <taxon>Cystobacterineae</taxon>
        <taxon>Archangiaceae</taxon>
        <taxon>Hyalangium</taxon>
    </lineage>
</organism>